<evidence type="ECO:0000256" key="3">
    <source>
        <dbReference type="ARBA" id="ARBA00023239"/>
    </source>
</evidence>
<dbReference type="Proteomes" id="UP000095380">
    <property type="component" value="Unassembled WGS sequence"/>
</dbReference>
<feature type="binding site" evidence="5">
    <location>
        <begin position="46"/>
        <end position="48"/>
    </location>
    <ligand>
        <name>3-dehydroquinate</name>
        <dbReference type="ChEBI" id="CHEBI:32364"/>
    </ligand>
</feature>
<gene>
    <name evidence="5 6" type="primary">aroD</name>
    <name evidence="7" type="ORF">ERS852408_00916</name>
    <name evidence="6" type="ORF">ERS852573_00535</name>
    <name evidence="8" type="ORF">GT565_01295</name>
</gene>
<dbReference type="InterPro" id="IPR018508">
    <property type="entry name" value="3-dehydroquinate_DH_AS"/>
</dbReference>
<evidence type="ECO:0000313" key="9">
    <source>
        <dbReference type="Proteomes" id="UP000095380"/>
    </source>
</evidence>
<dbReference type="CDD" id="cd00502">
    <property type="entry name" value="DHQase_I"/>
    <property type="match status" value="1"/>
</dbReference>
<dbReference type="GO" id="GO:0009423">
    <property type="term" value="P:chorismate biosynthetic process"/>
    <property type="evidence" value="ECO:0007669"/>
    <property type="project" value="UniProtKB-UniRule"/>
</dbReference>
<organism evidence="6 10">
    <name type="scientific">Dorea longicatena</name>
    <dbReference type="NCBI Taxonomy" id="88431"/>
    <lineage>
        <taxon>Bacteria</taxon>
        <taxon>Bacillati</taxon>
        <taxon>Bacillota</taxon>
        <taxon>Clostridia</taxon>
        <taxon>Lachnospirales</taxon>
        <taxon>Lachnospiraceae</taxon>
        <taxon>Dorea</taxon>
    </lineage>
</organism>
<reference evidence="8 11" key="2">
    <citation type="journal article" date="2019" name="Nat. Med.">
        <title>A library of human gut bacterial isolates paired with longitudinal multiomics data enables mechanistic microbiome research.</title>
        <authorList>
            <person name="Poyet M."/>
            <person name="Groussin M."/>
            <person name="Gibbons S.M."/>
            <person name="Avila-Pacheco J."/>
            <person name="Jiang X."/>
            <person name="Kearney S.M."/>
            <person name="Perrotta A.R."/>
            <person name="Berdy B."/>
            <person name="Zhao S."/>
            <person name="Lieberman T.D."/>
            <person name="Swanson P.K."/>
            <person name="Smith M."/>
            <person name="Roesemann S."/>
            <person name="Alexander J.E."/>
            <person name="Rich S.A."/>
            <person name="Livny J."/>
            <person name="Vlamakis H."/>
            <person name="Clish C."/>
            <person name="Bullock K."/>
            <person name="Deik A."/>
            <person name="Scott J."/>
            <person name="Pierce K.A."/>
            <person name="Xavier R.J."/>
            <person name="Alm E.J."/>
        </authorList>
    </citation>
    <scope>NUCLEOTIDE SEQUENCE [LARGE SCALE GENOMIC DNA]</scope>
    <source>
        <strain evidence="8 11">BIOML-A7</strain>
    </source>
</reference>
<evidence type="ECO:0000313" key="10">
    <source>
        <dbReference type="Proteomes" id="UP000095597"/>
    </source>
</evidence>
<evidence type="ECO:0000313" key="11">
    <source>
        <dbReference type="Proteomes" id="UP000446719"/>
    </source>
</evidence>
<keyword evidence="2 5" id="KW-0057">Aromatic amino acid biosynthesis</keyword>
<comment type="function">
    <text evidence="5">Involved in the third step of the chorismate pathway, which leads to the biosynthesis of aromatic amino acids. Catalyzes the cis-dehydration of 3-dehydroquinate (DHQ) and introduces the first double bond of the aromatic ring to yield 3-dehydroshikimate.</text>
</comment>
<dbReference type="GO" id="GO:0008652">
    <property type="term" value="P:amino acid biosynthetic process"/>
    <property type="evidence" value="ECO:0007669"/>
    <property type="project" value="UniProtKB-KW"/>
</dbReference>
<comment type="catalytic activity">
    <reaction evidence="1 5">
        <text>3-dehydroquinate = 3-dehydroshikimate + H2O</text>
        <dbReference type="Rhea" id="RHEA:21096"/>
        <dbReference type="ChEBI" id="CHEBI:15377"/>
        <dbReference type="ChEBI" id="CHEBI:16630"/>
        <dbReference type="ChEBI" id="CHEBI:32364"/>
        <dbReference type="EC" id="4.2.1.10"/>
    </reaction>
</comment>
<keyword evidence="5" id="KW-0028">Amino-acid biosynthesis</keyword>
<dbReference type="NCBIfam" id="TIGR01093">
    <property type="entry name" value="aroD"/>
    <property type="match status" value="1"/>
</dbReference>
<comment type="pathway">
    <text evidence="5">Metabolic intermediate biosynthesis; chorismate biosynthesis; chorismate from D-erythrose 4-phosphate and phosphoenolpyruvate: step 3/7.</text>
</comment>
<dbReference type="OrthoDB" id="9813659at2"/>
<dbReference type="Proteomes" id="UP000446719">
    <property type="component" value="Unassembled WGS sequence"/>
</dbReference>
<evidence type="ECO:0000256" key="5">
    <source>
        <dbReference type="HAMAP-Rule" id="MF_00214"/>
    </source>
</evidence>
<dbReference type="EMBL" id="CYYM01000003">
    <property type="protein sequence ID" value="CUN77796.1"/>
    <property type="molecule type" value="Genomic_DNA"/>
</dbReference>
<keyword evidence="4 5" id="KW-0704">Schiff base</keyword>
<dbReference type="InterPro" id="IPR001381">
    <property type="entry name" value="DHquinase_I"/>
</dbReference>
<dbReference type="HAMAP" id="MF_00214">
    <property type="entry name" value="AroD"/>
    <property type="match status" value="1"/>
</dbReference>
<sequence>MNTVKVRNLELGNGIPAICIPNVGKTKEDILSLTRTYLGMHMDLMEWRMDWYEDVEDIAKVSELVKELRDVMGDTPLLCTFRTDKEGGVHPMSTEKYAELNKAVAATGNADIIDVEIFTGDDIVREMIDAIHASGAKVIASNHDFDKTPAKSDLIYRLRKMQDMGADIPKMAVMPQTKKDVLTLLSATEEMASDYADRPIITMSMAGLGSISRIACEAFGSCLTFGSGAQASAPGQIGAEKLHQALQIVHDAL</sequence>
<name>A0A173RKY6_9FIRM</name>
<dbReference type="PANTHER" id="PTHR43699:SF1">
    <property type="entry name" value="3-DEHYDROQUINATE DEHYDRATASE"/>
    <property type="match status" value="1"/>
</dbReference>
<evidence type="ECO:0000313" key="6">
    <source>
        <dbReference type="EMBL" id="CUM78521.1"/>
    </source>
</evidence>
<dbReference type="PROSITE" id="PS01028">
    <property type="entry name" value="DEHYDROQUINASE_I"/>
    <property type="match status" value="1"/>
</dbReference>
<evidence type="ECO:0000313" key="7">
    <source>
        <dbReference type="EMBL" id="CUN77796.1"/>
    </source>
</evidence>
<dbReference type="Gene3D" id="3.20.20.70">
    <property type="entry name" value="Aldolase class I"/>
    <property type="match status" value="1"/>
</dbReference>
<keyword evidence="3 5" id="KW-0456">Lyase</keyword>
<dbReference type="Pfam" id="PF01487">
    <property type="entry name" value="DHquinase_I"/>
    <property type="match status" value="1"/>
</dbReference>
<protein>
    <recommendedName>
        <fullName evidence="5">3-dehydroquinate dehydratase</fullName>
        <shortName evidence="5">3-dehydroquinase</shortName>
        <ecNumber evidence="5">4.2.1.10</ecNumber>
    </recommendedName>
    <alternativeName>
        <fullName evidence="5">Type I DHQase</fullName>
    </alternativeName>
    <alternativeName>
        <fullName evidence="5">Type I dehydroquinase</fullName>
        <shortName evidence="5">DHQ1</shortName>
    </alternativeName>
</protein>
<dbReference type="EMBL" id="CYXO01000002">
    <property type="protein sequence ID" value="CUM78521.1"/>
    <property type="molecule type" value="Genomic_DNA"/>
</dbReference>
<feature type="active site" description="Proton donor/acceptor" evidence="5">
    <location>
        <position position="143"/>
    </location>
</feature>
<comment type="caution">
    <text evidence="5">Lacks conserved residue(s) required for the propagation of feature annotation.</text>
</comment>
<dbReference type="InterPro" id="IPR050146">
    <property type="entry name" value="Type-I_3-dehydroquinase"/>
</dbReference>
<dbReference type="EMBL" id="WWSB01000001">
    <property type="protein sequence ID" value="MZK16778.1"/>
    <property type="molecule type" value="Genomic_DNA"/>
</dbReference>
<dbReference type="GO" id="GO:0003855">
    <property type="term" value="F:3-dehydroquinate dehydratase activity"/>
    <property type="evidence" value="ECO:0007669"/>
    <property type="project" value="UniProtKB-UniRule"/>
</dbReference>
<dbReference type="AlphaFoldDB" id="A0A173RKY6"/>
<evidence type="ECO:0000313" key="8">
    <source>
        <dbReference type="EMBL" id="MZK16778.1"/>
    </source>
</evidence>
<comment type="subunit">
    <text evidence="5">Homodimer.</text>
</comment>
<dbReference type="GO" id="GO:0046279">
    <property type="term" value="P:3,4-dihydroxybenzoate biosynthetic process"/>
    <property type="evidence" value="ECO:0007669"/>
    <property type="project" value="TreeGrafter"/>
</dbReference>
<dbReference type="EC" id="4.2.1.10" evidence="5"/>
<accession>A0A173RKY6</accession>
<feature type="binding site" evidence="5">
    <location>
        <position position="236"/>
    </location>
    <ligand>
        <name>3-dehydroquinate</name>
        <dbReference type="ChEBI" id="CHEBI:32364"/>
    </ligand>
</feature>
<dbReference type="UniPathway" id="UPA00053">
    <property type="reaction ID" value="UER00086"/>
</dbReference>
<feature type="active site" description="Schiff-base intermediate with substrate" evidence="5">
    <location>
        <position position="170"/>
    </location>
</feature>
<evidence type="ECO:0000256" key="2">
    <source>
        <dbReference type="ARBA" id="ARBA00023141"/>
    </source>
</evidence>
<feature type="binding site" evidence="5">
    <location>
        <position position="82"/>
    </location>
    <ligand>
        <name>3-dehydroquinate</name>
        <dbReference type="ChEBI" id="CHEBI:32364"/>
    </ligand>
</feature>
<evidence type="ECO:0000256" key="1">
    <source>
        <dbReference type="ARBA" id="ARBA00001864"/>
    </source>
</evidence>
<dbReference type="Proteomes" id="UP000095597">
    <property type="component" value="Unassembled WGS sequence"/>
</dbReference>
<dbReference type="FunFam" id="3.20.20.70:FF:000047">
    <property type="entry name" value="3-dehydroquinate dehydratase"/>
    <property type="match status" value="1"/>
</dbReference>
<dbReference type="InterPro" id="IPR013785">
    <property type="entry name" value="Aldolase_TIM"/>
</dbReference>
<dbReference type="SUPFAM" id="SSF51569">
    <property type="entry name" value="Aldolase"/>
    <property type="match status" value="1"/>
</dbReference>
<feature type="binding site" evidence="5">
    <location>
        <position position="232"/>
    </location>
    <ligand>
        <name>3-dehydroquinate</name>
        <dbReference type="ChEBI" id="CHEBI:32364"/>
    </ligand>
</feature>
<feature type="binding site" evidence="5">
    <location>
        <position position="213"/>
    </location>
    <ligand>
        <name>3-dehydroquinate</name>
        <dbReference type="ChEBI" id="CHEBI:32364"/>
    </ligand>
</feature>
<proteinExistence type="inferred from homology"/>
<dbReference type="RefSeq" id="WP_055194103.1">
    <property type="nucleotide sequence ID" value="NZ_CAXSPU010000004.1"/>
</dbReference>
<comment type="similarity">
    <text evidence="5">Belongs to the type-I 3-dehydroquinase family.</text>
</comment>
<evidence type="ECO:0000256" key="4">
    <source>
        <dbReference type="ARBA" id="ARBA00023270"/>
    </source>
</evidence>
<reference evidence="9 10" key="1">
    <citation type="submission" date="2015-09" db="EMBL/GenBank/DDBJ databases">
        <authorList>
            <consortium name="Pathogen Informatics"/>
        </authorList>
    </citation>
    <scope>NUCLEOTIDE SEQUENCE [LARGE SCALE GENOMIC DNA]</scope>
    <source>
        <strain evidence="7 9">2789STDY5608851</strain>
        <strain evidence="6 10">2789STDY5834961</strain>
    </source>
</reference>
<dbReference type="GO" id="GO:0009073">
    <property type="term" value="P:aromatic amino acid family biosynthetic process"/>
    <property type="evidence" value="ECO:0007669"/>
    <property type="project" value="UniProtKB-KW"/>
</dbReference>
<dbReference type="PANTHER" id="PTHR43699">
    <property type="entry name" value="3-DEHYDROQUINATE DEHYDRATASE"/>
    <property type="match status" value="1"/>
</dbReference>